<reference evidence="9" key="1">
    <citation type="submission" date="2020-04" db="EMBL/GenBank/DDBJ databases">
        <title>Global-level population genomics supports evidence of horizontal gene transfer on evolution of Rhizobia in Lentils.</title>
        <authorList>
            <person name="Gai Y."/>
            <person name="Cook D."/>
            <person name="Riely B."/>
        </authorList>
    </citation>
    <scope>NUCLEOTIDE SEQUENCE</scope>
    <source>
        <strain evidence="9">TLR9</strain>
    </source>
</reference>
<feature type="transmembrane region" description="Helical" evidence="7">
    <location>
        <begin position="9"/>
        <end position="29"/>
    </location>
</feature>
<dbReference type="PANTHER" id="PTHR30465">
    <property type="entry name" value="INNER MEMBRANE ABC TRANSPORTER"/>
    <property type="match status" value="1"/>
</dbReference>
<evidence type="ECO:0000256" key="5">
    <source>
        <dbReference type="ARBA" id="ARBA00022989"/>
    </source>
</evidence>
<dbReference type="GO" id="GO:0055085">
    <property type="term" value="P:transmembrane transport"/>
    <property type="evidence" value="ECO:0007669"/>
    <property type="project" value="InterPro"/>
</dbReference>
<evidence type="ECO:0000256" key="1">
    <source>
        <dbReference type="ARBA" id="ARBA00004651"/>
    </source>
</evidence>
<keyword evidence="5 7" id="KW-1133">Transmembrane helix</keyword>
<comment type="subcellular location">
    <subcellularLocation>
        <location evidence="1 7">Cell membrane</location>
        <topology evidence="1 7">Multi-pass membrane protein</topology>
    </subcellularLocation>
</comment>
<dbReference type="Pfam" id="PF00528">
    <property type="entry name" value="BPD_transp_1"/>
    <property type="match status" value="1"/>
</dbReference>
<feature type="transmembrane region" description="Helical" evidence="7">
    <location>
        <begin position="294"/>
        <end position="321"/>
    </location>
</feature>
<keyword evidence="4 7" id="KW-0812">Transmembrane</keyword>
<comment type="caution">
    <text evidence="9">The sequence shown here is derived from an EMBL/GenBank/DDBJ whole genome shotgun (WGS) entry which is preliminary data.</text>
</comment>
<feature type="transmembrane region" description="Helical" evidence="7">
    <location>
        <begin position="98"/>
        <end position="125"/>
    </location>
</feature>
<dbReference type="InterPro" id="IPR000515">
    <property type="entry name" value="MetI-like"/>
</dbReference>
<evidence type="ECO:0000256" key="6">
    <source>
        <dbReference type="ARBA" id="ARBA00023136"/>
    </source>
</evidence>
<protein>
    <submittedName>
        <fullName evidence="9">ABC transporter permease</fullName>
    </submittedName>
</protein>
<keyword evidence="6 7" id="KW-0472">Membrane</keyword>
<gene>
    <name evidence="9" type="ORF">HFO74_31860</name>
</gene>
<dbReference type="Pfam" id="PF19300">
    <property type="entry name" value="BPD_transp_1_N"/>
    <property type="match status" value="1"/>
</dbReference>
<feature type="transmembrane region" description="Helical" evidence="7">
    <location>
        <begin position="137"/>
        <end position="161"/>
    </location>
</feature>
<evidence type="ECO:0000313" key="10">
    <source>
        <dbReference type="Proteomes" id="UP000758022"/>
    </source>
</evidence>
<feature type="transmembrane region" description="Helical" evidence="7">
    <location>
        <begin position="195"/>
        <end position="214"/>
    </location>
</feature>
<keyword evidence="3" id="KW-1003">Cell membrane</keyword>
<evidence type="ECO:0000256" key="2">
    <source>
        <dbReference type="ARBA" id="ARBA00022448"/>
    </source>
</evidence>
<dbReference type="PROSITE" id="PS50928">
    <property type="entry name" value="ABC_TM1"/>
    <property type="match status" value="1"/>
</dbReference>
<dbReference type="Proteomes" id="UP000758022">
    <property type="component" value="Unassembled WGS sequence"/>
</dbReference>
<name>A0AB35FN59_9HYPH</name>
<organism evidence="9 10">
    <name type="scientific">Rhizobium laguerreae</name>
    <dbReference type="NCBI Taxonomy" id="1076926"/>
    <lineage>
        <taxon>Bacteria</taxon>
        <taxon>Pseudomonadati</taxon>
        <taxon>Pseudomonadota</taxon>
        <taxon>Alphaproteobacteria</taxon>
        <taxon>Hyphomicrobiales</taxon>
        <taxon>Rhizobiaceae</taxon>
        <taxon>Rhizobium/Agrobacterium group</taxon>
        <taxon>Rhizobium</taxon>
    </lineage>
</organism>
<dbReference type="PANTHER" id="PTHR30465:SF43">
    <property type="entry name" value="OLIGOPEPTIDE ABC TRANSPORTER, PERMEASE PROTEIN"/>
    <property type="match status" value="1"/>
</dbReference>
<feature type="domain" description="ABC transmembrane type-1" evidence="8">
    <location>
        <begin position="102"/>
        <end position="318"/>
    </location>
</feature>
<dbReference type="InterPro" id="IPR035906">
    <property type="entry name" value="MetI-like_sf"/>
</dbReference>
<keyword evidence="2 7" id="KW-0813">Transport</keyword>
<dbReference type="InterPro" id="IPR045621">
    <property type="entry name" value="BPD_transp_1_N"/>
</dbReference>
<feature type="transmembrane region" description="Helical" evidence="7">
    <location>
        <begin position="248"/>
        <end position="274"/>
    </location>
</feature>
<dbReference type="CDD" id="cd06261">
    <property type="entry name" value="TM_PBP2"/>
    <property type="match status" value="1"/>
</dbReference>
<evidence type="ECO:0000313" key="9">
    <source>
        <dbReference type="EMBL" id="MBY3067961.1"/>
    </source>
</evidence>
<dbReference type="Gene3D" id="1.10.3720.10">
    <property type="entry name" value="MetI-like"/>
    <property type="match status" value="1"/>
</dbReference>
<evidence type="ECO:0000256" key="4">
    <source>
        <dbReference type="ARBA" id="ARBA00022692"/>
    </source>
</evidence>
<proteinExistence type="inferred from homology"/>
<dbReference type="RefSeq" id="WP_168256802.1">
    <property type="nucleotide sequence ID" value="NZ_JAAXQQ010000013.1"/>
</dbReference>
<evidence type="ECO:0000259" key="8">
    <source>
        <dbReference type="PROSITE" id="PS50928"/>
    </source>
</evidence>
<evidence type="ECO:0000256" key="3">
    <source>
        <dbReference type="ARBA" id="ARBA00022475"/>
    </source>
</evidence>
<accession>A0AB35FN59</accession>
<dbReference type="GO" id="GO:0005886">
    <property type="term" value="C:plasma membrane"/>
    <property type="evidence" value="ECO:0007669"/>
    <property type="project" value="UniProtKB-SubCell"/>
</dbReference>
<dbReference type="SUPFAM" id="SSF161098">
    <property type="entry name" value="MetI-like"/>
    <property type="match status" value="1"/>
</dbReference>
<evidence type="ECO:0000256" key="7">
    <source>
        <dbReference type="RuleBase" id="RU363032"/>
    </source>
</evidence>
<comment type="similarity">
    <text evidence="7">Belongs to the binding-protein-dependent transport system permease family.</text>
</comment>
<dbReference type="AlphaFoldDB" id="A0AB35FN59"/>
<dbReference type="EMBL" id="JAAXQQ010000013">
    <property type="protein sequence ID" value="MBY3067961.1"/>
    <property type="molecule type" value="Genomic_DNA"/>
</dbReference>
<sequence length="333" mass="36892">MAGFIIRRLLYMIPMMFAISVVTFIIIQLPPGDFLTALTARLASQNETIDPSVIAGLRERYGLDQPWAVQYWKWISGILLRGDFGQSLDWNKPVSELIWARMGLTMVVSVTTLLFVWAVAFPIGIYSAVRQYSVGDYVATFFGFLGLAIPNFLLALVLMYVSAQYFGQSTGGLFSPAYINAVWSWAKLGDLISHMWIPVVVLGTGATAALIRIMRANLLDELNKPYVDMARARGLSEIRLLLKYPVRVALNPFISTVGWVLPHLVSGSVVVSIVLSLPITGPLLLNALFAQDMYLAGTFILLMSMLTLIGTLISDLLLAWLDPRIRTAEGRDQ</sequence>